<dbReference type="EMBL" id="KN833000">
    <property type="protein sequence ID" value="KIM81300.1"/>
    <property type="molecule type" value="Genomic_DNA"/>
</dbReference>
<keyword evidence="3" id="KW-1185">Reference proteome</keyword>
<reference evidence="2 3" key="1">
    <citation type="submission" date="2014-04" db="EMBL/GenBank/DDBJ databases">
        <authorList>
            <consortium name="DOE Joint Genome Institute"/>
            <person name="Kuo A."/>
            <person name="Tarkka M."/>
            <person name="Buscot F."/>
            <person name="Kohler A."/>
            <person name="Nagy L.G."/>
            <person name="Floudas D."/>
            <person name="Copeland A."/>
            <person name="Barry K.W."/>
            <person name="Cichocki N."/>
            <person name="Veneault-Fourrey C."/>
            <person name="LaButti K."/>
            <person name="Lindquist E.A."/>
            <person name="Lipzen A."/>
            <person name="Lundell T."/>
            <person name="Morin E."/>
            <person name="Murat C."/>
            <person name="Sun H."/>
            <person name="Tunlid A."/>
            <person name="Henrissat B."/>
            <person name="Grigoriev I.V."/>
            <person name="Hibbett D.S."/>
            <person name="Martin F."/>
            <person name="Nordberg H.P."/>
            <person name="Cantor M.N."/>
            <person name="Hua S.X."/>
        </authorList>
    </citation>
    <scope>NUCLEOTIDE SEQUENCE [LARGE SCALE GENOMIC DNA]</scope>
    <source>
        <strain evidence="2 3">F 1598</strain>
    </source>
</reference>
<name>A0A0C3F9G8_PILCF</name>
<evidence type="ECO:0000313" key="2">
    <source>
        <dbReference type="EMBL" id="KIM81300.1"/>
    </source>
</evidence>
<dbReference type="HOGENOM" id="CLU_2868478_0_0_1"/>
<protein>
    <submittedName>
        <fullName evidence="2">Uncharacterized protein</fullName>
    </submittedName>
</protein>
<reference evidence="3" key="2">
    <citation type="submission" date="2015-01" db="EMBL/GenBank/DDBJ databases">
        <title>Evolutionary Origins and Diversification of the Mycorrhizal Mutualists.</title>
        <authorList>
            <consortium name="DOE Joint Genome Institute"/>
            <consortium name="Mycorrhizal Genomics Consortium"/>
            <person name="Kohler A."/>
            <person name="Kuo A."/>
            <person name="Nagy L.G."/>
            <person name="Floudas D."/>
            <person name="Copeland A."/>
            <person name="Barry K.W."/>
            <person name="Cichocki N."/>
            <person name="Veneault-Fourrey C."/>
            <person name="LaButti K."/>
            <person name="Lindquist E.A."/>
            <person name="Lipzen A."/>
            <person name="Lundell T."/>
            <person name="Morin E."/>
            <person name="Murat C."/>
            <person name="Riley R."/>
            <person name="Ohm R."/>
            <person name="Sun H."/>
            <person name="Tunlid A."/>
            <person name="Henrissat B."/>
            <person name="Grigoriev I.V."/>
            <person name="Hibbett D.S."/>
            <person name="Martin F."/>
        </authorList>
    </citation>
    <scope>NUCLEOTIDE SEQUENCE [LARGE SCALE GENOMIC DNA]</scope>
    <source>
        <strain evidence="3">F 1598</strain>
    </source>
</reference>
<dbReference type="Proteomes" id="UP000054166">
    <property type="component" value="Unassembled WGS sequence"/>
</dbReference>
<proteinExistence type="predicted"/>
<dbReference type="AlphaFoldDB" id="A0A0C3F9G8"/>
<accession>A0A0C3F9G8</accession>
<feature type="region of interest" description="Disordered" evidence="1">
    <location>
        <begin position="12"/>
        <end position="64"/>
    </location>
</feature>
<sequence length="64" mass="6641">MAFSIAFLASPSDSLAHMLPPNKTQTPQSTSPPLRAPSALDTPPQASVPQAQRVGVAQSKEGEV</sequence>
<evidence type="ECO:0000256" key="1">
    <source>
        <dbReference type="SAM" id="MobiDB-lite"/>
    </source>
</evidence>
<feature type="compositionally biased region" description="Polar residues" evidence="1">
    <location>
        <begin position="22"/>
        <end position="32"/>
    </location>
</feature>
<gene>
    <name evidence="2" type="ORF">PILCRDRAFT_821768</name>
</gene>
<evidence type="ECO:0000313" key="3">
    <source>
        <dbReference type="Proteomes" id="UP000054166"/>
    </source>
</evidence>
<dbReference type="InParanoid" id="A0A0C3F9G8"/>
<organism evidence="2 3">
    <name type="scientific">Piloderma croceum (strain F 1598)</name>
    <dbReference type="NCBI Taxonomy" id="765440"/>
    <lineage>
        <taxon>Eukaryota</taxon>
        <taxon>Fungi</taxon>
        <taxon>Dikarya</taxon>
        <taxon>Basidiomycota</taxon>
        <taxon>Agaricomycotina</taxon>
        <taxon>Agaricomycetes</taxon>
        <taxon>Agaricomycetidae</taxon>
        <taxon>Atheliales</taxon>
        <taxon>Atheliaceae</taxon>
        <taxon>Piloderma</taxon>
    </lineage>
</organism>